<reference evidence="2" key="1">
    <citation type="journal article" date="2023" name="Science">
        <title>Genome structures resolve the early diversification of teleost fishes.</title>
        <authorList>
            <person name="Parey E."/>
            <person name="Louis A."/>
            <person name="Montfort J."/>
            <person name="Bouchez O."/>
            <person name="Roques C."/>
            <person name="Iampietro C."/>
            <person name="Lluch J."/>
            <person name="Castinel A."/>
            <person name="Donnadieu C."/>
            <person name="Desvignes T."/>
            <person name="Floi Bucao C."/>
            <person name="Jouanno E."/>
            <person name="Wen M."/>
            <person name="Mejri S."/>
            <person name="Dirks R."/>
            <person name="Jansen H."/>
            <person name="Henkel C."/>
            <person name="Chen W.J."/>
            <person name="Zahm M."/>
            <person name="Cabau C."/>
            <person name="Klopp C."/>
            <person name="Thompson A.W."/>
            <person name="Robinson-Rechavi M."/>
            <person name="Braasch I."/>
            <person name="Lecointre G."/>
            <person name="Bobe J."/>
            <person name="Postlethwait J.H."/>
            <person name="Berthelot C."/>
            <person name="Roest Crollius H."/>
            <person name="Guiguen Y."/>
        </authorList>
    </citation>
    <scope>NUCLEOTIDE SEQUENCE</scope>
    <source>
        <strain evidence="2">WJC10195</strain>
    </source>
</reference>
<protein>
    <submittedName>
        <fullName evidence="2">Uncharacterized protein</fullName>
    </submittedName>
</protein>
<dbReference type="PANTHER" id="PTHR11915">
    <property type="entry name" value="SPECTRIN/FILAMIN RELATED CYTOSKELETAL PROTEIN"/>
    <property type="match status" value="1"/>
</dbReference>
<organism evidence="2 3">
    <name type="scientific">Synaphobranchus kaupii</name>
    <name type="common">Kaup's arrowtooth eel</name>
    <dbReference type="NCBI Taxonomy" id="118154"/>
    <lineage>
        <taxon>Eukaryota</taxon>
        <taxon>Metazoa</taxon>
        <taxon>Chordata</taxon>
        <taxon>Craniata</taxon>
        <taxon>Vertebrata</taxon>
        <taxon>Euteleostomi</taxon>
        <taxon>Actinopterygii</taxon>
        <taxon>Neopterygii</taxon>
        <taxon>Teleostei</taxon>
        <taxon>Anguilliformes</taxon>
        <taxon>Synaphobranchidae</taxon>
        <taxon>Synaphobranchus</taxon>
    </lineage>
</organism>
<feature type="region of interest" description="Disordered" evidence="1">
    <location>
        <begin position="66"/>
        <end position="117"/>
    </location>
</feature>
<evidence type="ECO:0000313" key="3">
    <source>
        <dbReference type="Proteomes" id="UP001152622"/>
    </source>
</evidence>
<evidence type="ECO:0000256" key="1">
    <source>
        <dbReference type="SAM" id="MobiDB-lite"/>
    </source>
</evidence>
<accession>A0A9Q1F073</accession>
<keyword evidence="3" id="KW-1185">Reference proteome</keyword>
<evidence type="ECO:0000313" key="2">
    <source>
        <dbReference type="EMBL" id="KAJ8348304.1"/>
    </source>
</evidence>
<dbReference type="OrthoDB" id="10017054at2759"/>
<proteinExistence type="predicted"/>
<dbReference type="Proteomes" id="UP001152622">
    <property type="component" value="Chromosome 10"/>
</dbReference>
<dbReference type="AlphaFoldDB" id="A0A9Q1F073"/>
<gene>
    <name evidence="2" type="ORF">SKAU_G00268930</name>
</gene>
<comment type="caution">
    <text evidence="2">The sequence shown here is derived from an EMBL/GenBank/DDBJ whole genome shotgun (WGS) entry which is preliminary data.</text>
</comment>
<dbReference type="EMBL" id="JAINUF010000010">
    <property type="protein sequence ID" value="KAJ8348304.1"/>
    <property type="molecule type" value="Genomic_DNA"/>
</dbReference>
<sequence length="136" mass="14742">MLNAEDIVNTPKPDEKAIISCFYHAFAGAEQAETAVNRICKVLAVNQENERLMEEYKKLASCWSGSGSPSPGWRTVHDRHAAEAGGFPRLPPRPQAAARPGEVPAGDRLQHLADQAAAQQPLRLHALRGQDGLAQP</sequence>
<name>A0A9Q1F073_SYNKA</name>